<evidence type="ECO:0000259" key="18">
    <source>
        <dbReference type="Pfam" id="PF02516"/>
    </source>
</evidence>
<feature type="transmembrane region" description="Helical" evidence="17">
    <location>
        <begin position="477"/>
        <end position="495"/>
    </location>
</feature>
<name>A0A7S4LGJ8_9EUGL</name>
<keyword evidence="9 17" id="KW-0812">Transmembrane</keyword>
<gene>
    <name evidence="19" type="ORF">EGYM00163_LOCUS39361</name>
</gene>
<evidence type="ECO:0000256" key="15">
    <source>
        <dbReference type="ARBA" id="ARBA00048829"/>
    </source>
</evidence>
<keyword evidence="11" id="KW-0460">Magnesium</keyword>
<feature type="transmembrane region" description="Helical" evidence="17">
    <location>
        <begin position="68"/>
        <end position="88"/>
    </location>
</feature>
<proteinExistence type="inferred from homology"/>
<comment type="cofactor">
    <cofactor evidence="2">
        <name>Mg(2+)</name>
        <dbReference type="ChEBI" id="CHEBI:18420"/>
    </cofactor>
</comment>
<feature type="region of interest" description="Disordered" evidence="16">
    <location>
        <begin position="1"/>
        <end position="20"/>
    </location>
</feature>
<comment type="catalytic activity">
    <reaction evidence="15">
        <text>a di-trans,poly-cis-dolichyl diphosphooligosaccharide + L-asparaginyl-[protein] = N(4)-(oligosaccharide-(1-&gt;4)-N-acetyl-beta-D-glucosaminyl-(1-&gt;4)-N-acetyl-beta-D-glucosaminyl)-L-asparaginyl-[protein] + a di-trans,poly-cis-dolichyl diphosphate + H(+)</text>
        <dbReference type="Rhea" id="RHEA:22980"/>
        <dbReference type="Rhea" id="RHEA-COMP:12804"/>
        <dbReference type="Rhea" id="RHEA-COMP:12805"/>
        <dbReference type="Rhea" id="RHEA-COMP:19506"/>
        <dbReference type="Rhea" id="RHEA-COMP:19509"/>
        <dbReference type="ChEBI" id="CHEBI:15378"/>
        <dbReference type="ChEBI" id="CHEBI:50347"/>
        <dbReference type="ChEBI" id="CHEBI:57497"/>
        <dbReference type="ChEBI" id="CHEBI:57570"/>
        <dbReference type="ChEBI" id="CHEBI:132529"/>
        <dbReference type="EC" id="2.4.99.18"/>
    </reaction>
</comment>
<dbReference type="GO" id="GO:0016020">
    <property type="term" value="C:membrane"/>
    <property type="evidence" value="ECO:0007669"/>
    <property type="project" value="InterPro"/>
</dbReference>
<evidence type="ECO:0000256" key="6">
    <source>
        <dbReference type="ARBA" id="ARBA00012605"/>
    </source>
</evidence>
<dbReference type="GO" id="GO:0012505">
    <property type="term" value="C:endomembrane system"/>
    <property type="evidence" value="ECO:0007669"/>
    <property type="project" value="UniProtKB-SubCell"/>
</dbReference>
<evidence type="ECO:0000256" key="10">
    <source>
        <dbReference type="ARBA" id="ARBA00022723"/>
    </source>
</evidence>
<feature type="transmembrane region" description="Helical" evidence="17">
    <location>
        <begin position="208"/>
        <end position="227"/>
    </location>
</feature>
<evidence type="ECO:0000256" key="14">
    <source>
        <dbReference type="ARBA" id="ARBA00023211"/>
    </source>
</evidence>
<dbReference type="PANTHER" id="PTHR13872">
    <property type="entry name" value="DOLICHYL-DIPHOSPHOOLIGOSACCHARIDE--PROTEIN GLYCOSYLTRANSFERASE SUBUNIT"/>
    <property type="match status" value="1"/>
</dbReference>
<feature type="transmembrane region" description="Helical" evidence="17">
    <location>
        <begin position="142"/>
        <end position="162"/>
    </location>
</feature>
<feature type="transmembrane region" description="Helical" evidence="17">
    <location>
        <begin position="338"/>
        <end position="356"/>
    </location>
</feature>
<dbReference type="Pfam" id="PF02516">
    <property type="entry name" value="STT3"/>
    <property type="match status" value="1"/>
</dbReference>
<evidence type="ECO:0000256" key="4">
    <source>
        <dbReference type="ARBA" id="ARBA00004922"/>
    </source>
</evidence>
<keyword evidence="14" id="KW-0464">Manganese</keyword>
<evidence type="ECO:0000256" key="2">
    <source>
        <dbReference type="ARBA" id="ARBA00001946"/>
    </source>
</evidence>
<evidence type="ECO:0000256" key="1">
    <source>
        <dbReference type="ARBA" id="ARBA00001936"/>
    </source>
</evidence>
<dbReference type="InterPro" id="IPR048307">
    <property type="entry name" value="STT3_N"/>
</dbReference>
<evidence type="ECO:0000256" key="13">
    <source>
        <dbReference type="ARBA" id="ARBA00023136"/>
    </source>
</evidence>
<dbReference type="EMBL" id="HBJA01114208">
    <property type="protein sequence ID" value="CAE0828092.1"/>
    <property type="molecule type" value="Transcribed_RNA"/>
</dbReference>
<feature type="transmembrane region" description="Helical" evidence="17">
    <location>
        <begin position="515"/>
        <end position="534"/>
    </location>
</feature>
<evidence type="ECO:0000256" key="11">
    <source>
        <dbReference type="ARBA" id="ARBA00022842"/>
    </source>
</evidence>
<evidence type="ECO:0000256" key="12">
    <source>
        <dbReference type="ARBA" id="ARBA00022989"/>
    </source>
</evidence>
<feature type="transmembrane region" description="Helical" evidence="17">
    <location>
        <begin position="182"/>
        <end position="202"/>
    </location>
</feature>
<evidence type="ECO:0000256" key="7">
    <source>
        <dbReference type="ARBA" id="ARBA00022676"/>
    </source>
</evidence>
<keyword evidence="10" id="KW-0479">Metal-binding</keyword>
<accession>A0A7S4LGJ8</accession>
<dbReference type="InterPro" id="IPR003674">
    <property type="entry name" value="Oligo_trans_STT3"/>
</dbReference>
<sequence length="840" mass="94836">MTEEAASKKLRRKRVGVDDVKDASTKSLVADTNGGQVDENDSTEQKSTCGDDCDESCTETSLERRKRWLSILFSIVMWALRLVALGAVCHKAWNIRLHAVNNYGRVIHEFDPWFNYRATEYLEQHGLEKFLKWYDTMSWSPLGRPVGTTIFPGMQMTAVCIYRSAQFLAQYSPVFDVTLNDVCVFMPAGFGCLTSLFTFGLASEASGSPNVGVLAAAIVAVIPAHIMRSVAGGFDNESVAVAALCATFYFWARSLRKDSYPVVFGILTGFSYVYMVAAWGGYVFVLNMVGVHAAALVGLGRHSTRLYKSYSLFYVIGTVGALQIPVVGWNPLQSAEQLGPMAVFIGLQLYQIVALITTRLQLSRATKWLVLYAAFGVLVAVGAYIIHKLIETGYVWEFSVRIKSLFIEHTKTGNPLVDSVAEHQSTPTSTYIQYLHHTFYVGPVGFLLCLFRRTDASYFVVLYCLMSAYFALKMIRLVLLCAPAISAAAAMAIVLPLEWSLRQFVQTKLWSLRGTLWKLMALGVVSLLLAANHVKLPLQKKPYVVKYKGFPLDIPTGTGIPYRVHTGFTWKIPQPNWEKVMNLTKTKPKKLLLSKSRASKFLEHCETLAEHLSEPQIILRGSDHSGNTVLIDDFRESYFWLRDNTPEDARIMAWWDYGYQITGIGNRTSIADGNTWNHEHIALLGRCLVSNEEEGHKLIRHLADYMLIWTTRYAGMYGDDLAKSPHMARIAGSVYSDIKPSKFYIDQMGQPSRMMRESVLFKLHYYKLDPTMKVKQLKHFKEVHTTKNRMVRIYKVLNVSKPSKRHPFGSYPPALKSTLDKAKDFSEVKRLQRLKAKKFD</sequence>
<feature type="region of interest" description="Disordered" evidence="16">
    <location>
        <begin position="26"/>
        <end position="50"/>
    </location>
</feature>
<keyword evidence="7" id="KW-0328">Glycosyltransferase</keyword>
<evidence type="ECO:0000256" key="8">
    <source>
        <dbReference type="ARBA" id="ARBA00022679"/>
    </source>
</evidence>
<protein>
    <recommendedName>
        <fullName evidence="6">dolichyl-diphosphooligosaccharide--protein glycotransferase</fullName>
        <ecNumber evidence="6">2.4.99.18</ecNumber>
    </recommendedName>
</protein>
<feature type="transmembrane region" description="Helical" evidence="17">
    <location>
        <begin position="234"/>
        <end position="252"/>
    </location>
</feature>
<evidence type="ECO:0000256" key="9">
    <source>
        <dbReference type="ARBA" id="ARBA00022692"/>
    </source>
</evidence>
<feature type="transmembrane region" description="Helical" evidence="17">
    <location>
        <begin position="272"/>
        <end position="299"/>
    </location>
</feature>
<feature type="transmembrane region" description="Helical" evidence="17">
    <location>
        <begin position="456"/>
        <end position="472"/>
    </location>
</feature>
<evidence type="ECO:0000256" key="5">
    <source>
        <dbReference type="ARBA" id="ARBA00010810"/>
    </source>
</evidence>
<keyword evidence="8" id="KW-0808">Transferase</keyword>
<dbReference type="GO" id="GO:0018279">
    <property type="term" value="P:protein N-linked glycosylation via asparagine"/>
    <property type="evidence" value="ECO:0007669"/>
    <property type="project" value="TreeGrafter"/>
</dbReference>
<dbReference type="EC" id="2.4.99.18" evidence="6"/>
<feature type="domain" description="Oligosaccharyl transferase STT3 N-terminal" evidence="18">
    <location>
        <begin position="92"/>
        <end position="487"/>
    </location>
</feature>
<dbReference type="GO" id="GO:0043687">
    <property type="term" value="P:post-translational protein modification"/>
    <property type="evidence" value="ECO:0007669"/>
    <property type="project" value="TreeGrafter"/>
</dbReference>
<evidence type="ECO:0000256" key="16">
    <source>
        <dbReference type="SAM" id="MobiDB-lite"/>
    </source>
</evidence>
<comment type="similarity">
    <text evidence="5">Belongs to the STT3 family.</text>
</comment>
<dbReference type="AlphaFoldDB" id="A0A7S4LGJ8"/>
<comment type="cofactor">
    <cofactor evidence="1">
        <name>Mn(2+)</name>
        <dbReference type="ChEBI" id="CHEBI:29035"/>
    </cofactor>
</comment>
<feature type="transmembrane region" description="Helical" evidence="17">
    <location>
        <begin position="368"/>
        <end position="386"/>
    </location>
</feature>
<dbReference type="PANTHER" id="PTHR13872:SF1">
    <property type="entry name" value="DOLICHYL-DIPHOSPHOOLIGOSACCHARIDE--PROTEIN GLYCOSYLTRANSFERASE SUBUNIT STT3B"/>
    <property type="match status" value="1"/>
</dbReference>
<dbReference type="GO" id="GO:0004579">
    <property type="term" value="F:dolichyl-diphosphooligosaccharide-protein glycotransferase activity"/>
    <property type="evidence" value="ECO:0007669"/>
    <property type="project" value="UniProtKB-EC"/>
</dbReference>
<comment type="subcellular location">
    <subcellularLocation>
        <location evidence="3">Endomembrane system</location>
        <topology evidence="3">Multi-pass membrane protein</topology>
    </subcellularLocation>
</comment>
<reference evidence="19" key="1">
    <citation type="submission" date="2021-01" db="EMBL/GenBank/DDBJ databases">
        <authorList>
            <person name="Corre E."/>
            <person name="Pelletier E."/>
            <person name="Niang G."/>
            <person name="Scheremetjew M."/>
            <person name="Finn R."/>
            <person name="Kale V."/>
            <person name="Holt S."/>
            <person name="Cochrane G."/>
            <person name="Meng A."/>
            <person name="Brown T."/>
            <person name="Cohen L."/>
        </authorList>
    </citation>
    <scope>NUCLEOTIDE SEQUENCE</scope>
    <source>
        <strain evidence="19">CCMP1594</strain>
    </source>
</reference>
<keyword evidence="13 17" id="KW-0472">Membrane</keyword>
<organism evidence="19">
    <name type="scientific">Eutreptiella gymnastica</name>
    <dbReference type="NCBI Taxonomy" id="73025"/>
    <lineage>
        <taxon>Eukaryota</taxon>
        <taxon>Discoba</taxon>
        <taxon>Euglenozoa</taxon>
        <taxon>Euglenida</taxon>
        <taxon>Spirocuta</taxon>
        <taxon>Euglenophyceae</taxon>
        <taxon>Eutreptiales</taxon>
        <taxon>Eutreptiaceae</taxon>
        <taxon>Eutreptiella</taxon>
    </lineage>
</organism>
<dbReference type="UniPathway" id="UPA00378"/>
<evidence type="ECO:0000313" key="19">
    <source>
        <dbReference type="EMBL" id="CAE0828092.1"/>
    </source>
</evidence>
<keyword evidence="12 17" id="KW-1133">Transmembrane helix</keyword>
<evidence type="ECO:0000256" key="17">
    <source>
        <dbReference type="SAM" id="Phobius"/>
    </source>
</evidence>
<dbReference type="Gene3D" id="3.40.50.12610">
    <property type="match status" value="1"/>
</dbReference>
<dbReference type="GO" id="GO:0046872">
    <property type="term" value="F:metal ion binding"/>
    <property type="evidence" value="ECO:0007669"/>
    <property type="project" value="UniProtKB-KW"/>
</dbReference>
<comment type="pathway">
    <text evidence="4">Protein modification; protein glycosylation.</text>
</comment>
<evidence type="ECO:0000256" key="3">
    <source>
        <dbReference type="ARBA" id="ARBA00004127"/>
    </source>
</evidence>
<feature type="transmembrane region" description="Helical" evidence="17">
    <location>
        <begin position="311"/>
        <end position="332"/>
    </location>
</feature>